<dbReference type="PANTHER" id="PTHR30135:SF3">
    <property type="entry name" value="GLUCONEOGENESIS FACTOR-RELATED"/>
    <property type="match status" value="1"/>
</dbReference>
<protein>
    <recommendedName>
        <fullName evidence="4">Gluconeogenesis factor</fullName>
    </recommendedName>
</protein>
<dbReference type="PANTHER" id="PTHR30135">
    <property type="entry name" value="UNCHARACTERIZED PROTEIN YVCK-RELATED"/>
    <property type="match status" value="1"/>
</dbReference>
<dbReference type="CDD" id="cd07187">
    <property type="entry name" value="YvcK_like"/>
    <property type="match status" value="1"/>
</dbReference>
<evidence type="ECO:0000256" key="1">
    <source>
        <dbReference type="ARBA" id="ARBA00022490"/>
    </source>
</evidence>
<dbReference type="Proteomes" id="UP000241514">
    <property type="component" value="Unassembled WGS sequence"/>
</dbReference>
<dbReference type="InterPro" id="IPR002882">
    <property type="entry name" value="CofD"/>
</dbReference>
<evidence type="ECO:0000313" key="3">
    <source>
        <dbReference type="Proteomes" id="UP000241514"/>
    </source>
</evidence>
<proteinExistence type="predicted"/>
<dbReference type="InterPro" id="IPR038136">
    <property type="entry name" value="CofD-like_dom_sf"/>
</dbReference>
<dbReference type="SUPFAM" id="SSF142338">
    <property type="entry name" value="CofD-like"/>
    <property type="match status" value="1"/>
</dbReference>
<dbReference type="InterPro" id="IPR010119">
    <property type="entry name" value="Gluconeogen_factor"/>
</dbReference>
<organism evidence="2 3">
    <name type="scientific">Pseudidiomarina aestuarii</name>
    <dbReference type="NCBI Taxonomy" id="624146"/>
    <lineage>
        <taxon>Bacteria</taxon>
        <taxon>Pseudomonadati</taxon>
        <taxon>Pseudomonadota</taxon>
        <taxon>Gammaproteobacteria</taxon>
        <taxon>Alteromonadales</taxon>
        <taxon>Idiomarinaceae</taxon>
        <taxon>Pseudidiomarina</taxon>
    </lineage>
</organism>
<comment type="caution">
    <text evidence="2">The sequence shown here is derived from an EMBL/GenBank/DDBJ whole genome shotgun (WGS) entry which is preliminary data.</text>
</comment>
<dbReference type="GO" id="GO:0043743">
    <property type="term" value="F:LPPG:FO 2-phospho-L-lactate transferase activity"/>
    <property type="evidence" value="ECO:0007669"/>
    <property type="project" value="InterPro"/>
</dbReference>
<sequence length="320" mass="35019">MNDTAASVSDASNTLRLTDLRCVTAIGGGHGLGRVLSALSFLNRRLIGIVATTDDGGASGLLRRNTECIAWGDIRNCLSQLTTQPLAREVLNYRFNEDHHLVGHNFGNLLLYTLEQLSARPVDGIQLLSRLLNVDIRLLPMSESPVDLVASTKEGLHCFGELHVDGLLHMPASLHLSKSVPATPEALRHLRRSDLIILGPGSLLTSVMPPLLVEEFAQTVADSQAPVVFIDNLIPEQSPAGKVSLAERLQWMEEQLGVDVVDLIISSNPHPDIDKPWVQLHQQQPQEPHRHCASGLCRALEQSLTLLAHKLPKRANIKQV</sequence>
<gene>
    <name evidence="2" type="ORF">C9928_02040</name>
</gene>
<evidence type="ECO:0000313" key="2">
    <source>
        <dbReference type="EMBL" id="PTB89881.1"/>
    </source>
</evidence>
<keyword evidence="1" id="KW-0963">Cytoplasm</keyword>
<dbReference type="EMBL" id="PYVG01000006">
    <property type="protein sequence ID" value="PTB89881.1"/>
    <property type="molecule type" value="Genomic_DNA"/>
</dbReference>
<reference evidence="2 3" key="1">
    <citation type="submission" date="2018-03" db="EMBL/GenBank/DDBJ databases">
        <title>Cross-interface Injection: A General Nanoliter Liquid Handling Method Applied to Single Cells Genome Amplification Automated Nanoliter Liquid Handling Applied to Single Cell Multiple Displacement Amplification.</title>
        <authorList>
            <person name="Yun J."/>
            <person name="Xu P."/>
            <person name="Xu J."/>
            <person name="Dai X."/>
            <person name="Wang Y."/>
            <person name="Zheng X."/>
            <person name="Cao C."/>
            <person name="Yi Q."/>
            <person name="Zhu Y."/>
            <person name="Wang L."/>
            <person name="Dong Z."/>
            <person name="Huang Y."/>
            <person name="Huang L."/>
            <person name="Du W."/>
        </authorList>
    </citation>
    <scope>NUCLEOTIDE SEQUENCE [LARGE SCALE GENOMIC DNA]</scope>
    <source>
        <strain evidence="2 3">A9-4</strain>
    </source>
</reference>
<dbReference type="Gene3D" id="3.40.50.10680">
    <property type="entry name" value="CofD-like domains"/>
    <property type="match status" value="1"/>
</dbReference>
<dbReference type="NCBIfam" id="TIGR01826">
    <property type="entry name" value="CofD_related"/>
    <property type="match status" value="1"/>
</dbReference>
<evidence type="ECO:0008006" key="4">
    <source>
        <dbReference type="Google" id="ProtNLM"/>
    </source>
</evidence>
<accession>A0A6N4DHD3</accession>
<name>A0A6N4DHD3_9GAMM</name>
<dbReference type="Pfam" id="PF01933">
    <property type="entry name" value="CofD"/>
    <property type="match status" value="1"/>
</dbReference>
<dbReference type="AlphaFoldDB" id="A0A6N4DHD3"/>